<sequence>MLIKSSNHIQKLMVKMCPSTEGVKMSARERKVINPFRTRTLFHIHSAYYLVILYSFRNLCGRLN</sequence>
<accession>A0A5B7E851</accession>
<dbReference type="Proteomes" id="UP000324222">
    <property type="component" value="Unassembled WGS sequence"/>
</dbReference>
<organism evidence="1 2">
    <name type="scientific">Portunus trituberculatus</name>
    <name type="common">Swimming crab</name>
    <name type="synonym">Neptunus trituberculatus</name>
    <dbReference type="NCBI Taxonomy" id="210409"/>
    <lineage>
        <taxon>Eukaryota</taxon>
        <taxon>Metazoa</taxon>
        <taxon>Ecdysozoa</taxon>
        <taxon>Arthropoda</taxon>
        <taxon>Crustacea</taxon>
        <taxon>Multicrustacea</taxon>
        <taxon>Malacostraca</taxon>
        <taxon>Eumalacostraca</taxon>
        <taxon>Eucarida</taxon>
        <taxon>Decapoda</taxon>
        <taxon>Pleocyemata</taxon>
        <taxon>Brachyura</taxon>
        <taxon>Eubrachyura</taxon>
        <taxon>Portunoidea</taxon>
        <taxon>Portunidae</taxon>
        <taxon>Portuninae</taxon>
        <taxon>Portunus</taxon>
    </lineage>
</organism>
<comment type="caution">
    <text evidence="1">The sequence shown here is derived from an EMBL/GenBank/DDBJ whole genome shotgun (WGS) entry which is preliminary data.</text>
</comment>
<name>A0A5B7E851_PORTR</name>
<evidence type="ECO:0000313" key="1">
    <source>
        <dbReference type="EMBL" id="MPC29589.1"/>
    </source>
</evidence>
<proteinExistence type="predicted"/>
<dbReference type="EMBL" id="VSRR010002097">
    <property type="protein sequence ID" value="MPC29589.1"/>
    <property type="molecule type" value="Genomic_DNA"/>
</dbReference>
<protein>
    <submittedName>
        <fullName evidence="1">Uncharacterized protein</fullName>
    </submittedName>
</protein>
<evidence type="ECO:0000313" key="2">
    <source>
        <dbReference type="Proteomes" id="UP000324222"/>
    </source>
</evidence>
<keyword evidence="2" id="KW-1185">Reference proteome</keyword>
<gene>
    <name evidence="1" type="ORF">E2C01_022830</name>
</gene>
<reference evidence="1 2" key="1">
    <citation type="submission" date="2019-05" db="EMBL/GenBank/DDBJ databases">
        <title>Another draft genome of Portunus trituberculatus and its Hox gene families provides insights of decapod evolution.</title>
        <authorList>
            <person name="Jeong J.-H."/>
            <person name="Song I."/>
            <person name="Kim S."/>
            <person name="Choi T."/>
            <person name="Kim D."/>
            <person name="Ryu S."/>
            <person name="Kim W."/>
        </authorList>
    </citation>
    <scope>NUCLEOTIDE SEQUENCE [LARGE SCALE GENOMIC DNA]</scope>
    <source>
        <tissue evidence="1">Muscle</tissue>
    </source>
</reference>
<dbReference type="AlphaFoldDB" id="A0A5B7E851"/>